<protein>
    <submittedName>
        <fullName evidence="2">Uncharacterized protein</fullName>
    </submittedName>
</protein>
<feature type="region of interest" description="Disordered" evidence="1">
    <location>
        <begin position="1"/>
        <end position="39"/>
    </location>
</feature>
<evidence type="ECO:0000313" key="2">
    <source>
        <dbReference type="EnsemblPlants" id="EMT23509"/>
    </source>
</evidence>
<proteinExistence type="predicted"/>
<name>M8BNI3_AEGTA</name>
<reference evidence="2" key="1">
    <citation type="submission" date="2015-06" db="UniProtKB">
        <authorList>
            <consortium name="EnsemblPlants"/>
        </authorList>
    </citation>
    <scope>IDENTIFICATION</scope>
</reference>
<evidence type="ECO:0000256" key="1">
    <source>
        <dbReference type="SAM" id="MobiDB-lite"/>
    </source>
</evidence>
<dbReference type="AlphaFoldDB" id="M8BNI3"/>
<dbReference type="EnsemblPlants" id="EMT23509">
    <property type="protein sequence ID" value="EMT23509"/>
    <property type="gene ID" value="F775_07793"/>
</dbReference>
<sequence>MEGGSPPEEMYMHFANRRSPGAGRRRRERQGRRKGGRMEPEHFVRIPDAEPTKARPLQGLWKCLPHGLYADLRIMHMLGIELEISVEVRIRMVVMVDHTYDCQRRSPLVDRKLKRTLPYHIRGFGKYGLFPVHCYLIGVCENKTLEFYIISYDDIGGVSCRRVSENRGQNSGYSPVFWTTDATFLEPPFSERELDRYSCLEHIGVVTCGHTETWNKAVSRILCINSSFDLVHPHLLAPFDDTRNVEGRIWLYEDGTFGFGFTGSNSIIDLKHVSMDGCIIDT</sequence>
<organism evidence="2">
    <name type="scientific">Aegilops tauschii</name>
    <name type="common">Tausch's goatgrass</name>
    <name type="synonym">Aegilops squarrosa</name>
    <dbReference type="NCBI Taxonomy" id="37682"/>
    <lineage>
        <taxon>Eukaryota</taxon>
        <taxon>Viridiplantae</taxon>
        <taxon>Streptophyta</taxon>
        <taxon>Embryophyta</taxon>
        <taxon>Tracheophyta</taxon>
        <taxon>Spermatophyta</taxon>
        <taxon>Magnoliopsida</taxon>
        <taxon>Liliopsida</taxon>
        <taxon>Poales</taxon>
        <taxon>Poaceae</taxon>
        <taxon>BOP clade</taxon>
        <taxon>Pooideae</taxon>
        <taxon>Triticodae</taxon>
        <taxon>Triticeae</taxon>
        <taxon>Triticinae</taxon>
        <taxon>Aegilops</taxon>
    </lineage>
</organism>
<feature type="compositionally biased region" description="Basic residues" evidence="1">
    <location>
        <begin position="23"/>
        <end position="35"/>
    </location>
</feature>
<accession>M8BNI3</accession>